<organism evidence="3 4">
    <name type="scientific">Candidatus Enterococcus murrayae</name>
    <dbReference type="NCBI Taxonomy" id="2815321"/>
    <lineage>
        <taxon>Bacteria</taxon>
        <taxon>Bacillati</taxon>
        <taxon>Bacillota</taxon>
        <taxon>Bacilli</taxon>
        <taxon>Lactobacillales</taxon>
        <taxon>Enterococcaceae</taxon>
        <taxon>Enterococcus</taxon>
    </lineage>
</organism>
<evidence type="ECO:0000313" key="4">
    <source>
        <dbReference type="Proteomes" id="UP000664495"/>
    </source>
</evidence>
<dbReference type="Pfam" id="PF13731">
    <property type="entry name" value="WxL"/>
    <property type="match status" value="1"/>
</dbReference>
<protein>
    <submittedName>
        <fullName evidence="3">WxL domain-containing protein</fullName>
    </submittedName>
</protein>
<comment type="caution">
    <text evidence="3">The sequence shown here is derived from an EMBL/GenBank/DDBJ whole genome shotgun (WGS) entry which is preliminary data.</text>
</comment>
<evidence type="ECO:0000313" key="3">
    <source>
        <dbReference type="EMBL" id="MBO0451820.1"/>
    </source>
</evidence>
<keyword evidence="4" id="KW-1185">Reference proteome</keyword>
<keyword evidence="1" id="KW-0732">Signal</keyword>
<feature type="signal peptide" evidence="1">
    <location>
        <begin position="1"/>
        <end position="28"/>
    </location>
</feature>
<dbReference type="RefSeq" id="WP_207107601.1">
    <property type="nucleotide sequence ID" value="NZ_JAFLVR010000012.1"/>
</dbReference>
<dbReference type="InterPro" id="IPR027994">
    <property type="entry name" value="WxL_dom"/>
</dbReference>
<name>A0ABS3HED6_9ENTE</name>
<feature type="domain" description="WxL" evidence="2">
    <location>
        <begin position="47"/>
        <end position="220"/>
    </location>
</feature>
<reference evidence="3 4" key="1">
    <citation type="submission" date="2021-03" db="EMBL/GenBank/DDBJ databases">
        <title>Enterococcal diversity collection.</title>
        <authorList>
            <person name="Gilmore M.S."/>
            <person name="Schwartzman J."/>
            <person name="Van Tyne D."/>
            <person name="Martin M."/>
            <person name="Earl A.M."/>
            <person name="Manson A.L."/>
            <person name="Straub T."/>
            <person name="Salamzade R."/>
            <person name="Saavedra J."/>
            <person name="Lebreton F."/>
            <person name="Prichula J."/>
            <person name="Schaufler K."/>
            <person name="Gaca A."/>
            <person name="Sgardioli B."/>
            <person name="Wagenaar J."/>
            <person name="Strong T."/>
        </authorList>
    </citation>
    <scope>NUCLEOTIDE SEQUENCE [LARGE SCALE GENOMIC DNA]</scope>
    <source>
        <strain evidence="3 4">MJM16</strain>
    </source>
</reference>
<dbReference type="Proteomes" id="UP000664495">
    <property type="component" value="Unassembled WGS sequence"/>
</dbReference>
<proteinExistence type="predicted"/>
<evidence type="ECO:0000259" key="2">
    <source>
        <dbReference type="Pfam" id="PF13731"/>
    </source>
</evidence>
<dbReference type="EMBL" id="JAFLVR010000012">
    <property type="protein sequence ID" value="MBO0451820.1"/>
    <property type="molecule type" value="Genomic_DNA"/>
</dbReference>
<feature type="chain" id="PRO_5047211694" evidence="1">
    <location>
        <begin position="29"/>
        <end position="222"/>
    </location>
</feature>
<gene>
    <name evidence="3" type="ORF">JZO85_06030</name>
</gene>
<evidence type="ECO:0000256" key="1">
    <source>
        <dbReference type="SAM" id="SignalP"/>
    </source>
</evidence>
<accession>A0ABS3HED6</accession>
<sequence length="222" mass="22717">MKRKLFAGLVTSLSVAGLCVASGASVLAAEVDRANTDVGIGFTEHGPGQEDGPLEITWAPLSLDFYNGNEVNTAVKAFPEISGNKKYTVVKDERAGATDEWKLTASLSELTSPRASGTGVDKLTGAELQFTTAVKGYEGVNPPESAGSVTTDARTAVAATSGNISAGAAATKVLEDGTAGSGTFQGQSALEMDNINLEVPANVAKAGAQYTGTLTWSLDDVI</sequence>